<accession>A0A2H3TTA1</accession>
<organism evidence="2 3">
    <name type="scientific">Fusarium oxysporum</name>
    <name type="common">Fusarium vascular wilt</name>
    <dbReference type="NCBI Taxonomy" id="5507"/>
    <lineage>
        <taxon>Eukaryota</taxon>
        <taxon>Fungi</taxon>
        <taxon>Dikarya</taxon>
        <taxon>Ascomycota</taxon>
        <taxon>Pezizomycotina</taxon>
        <taxon>Sordariomycetes</taxon>
        <taxon>Hypocreomycetidae</taxon>
        <taxon>Hypocreales</taxon>
        <taxon>Nectriaceae</taxon>
        <taxon>Fusarium</taxon>
        <taxon>Fusarium oxysporum species complex</taxon>
    </lineage>
</organism>
<dbReference type="AlphaFoldDB" id="A0A2H3TTA1"/>
<evidence type="ECO:0000313" key="2">
    <source>
        <dbReference type="EMBL" id="SCO90895.1"/>
    </source>
</evidence>
<dbReference type="VEuPathDB" id="FungiDB:FOIG_11672"/>
<dbReference type="VEuPathDB" id="FungiDB:FOZG_14251"/>
<evidence type="ECO:0000256" key="1">
    <source>
        <dbReference type="SAM" id="MobiDB-lite"/>
    </source>
</evidence>
<protein>
    <submittedName>
        <fullName evidence="2">Uncharacterized protein</fullName>
    </submittedName>
</protein>
<sequence length="354" mass="40620">MNMTSTPLATPKRQRNNAASDNVAQRVLRGIEEKSREIKFQSSNVKRLVNKLENRARCALQDPRIDHDDLQDSWDALLLLIESKTTAASKDKAHKTQVWKLQRRLKEQRTHNKNVRFSMHIGDWVHDIHNRVKAGEPSIKAKHCAEIQKQLKENGMSGTEAQDAADKYLSFTVAESHQVSQTFALIQPELAAVKIWHSEGETAEPPATPYLDRVARLCARVGLDRKLYIELLSICDGRDKTAHHPPPHFEKHLDQNKMVKWSEVYDACNKRKRNYRKLMRKGKITQDQYALFRKAIDAWYKVYVSGWNADGTPILEEGAATAVKIYLKKRAKQNLPAPTIPDSPYQEGKWDDIL</sequence>
<dbReference type="EMBL" id="FMJY01000009">
    <property type="protein sequence ID" value="SCO90895.1"/>
    <property type="molecule type" value="Genomic_DNA"/>
</dbReference>
<gene>
    <name evidence="2" type="ORF">FRV6_15023</name>
</gene>
<dbReference type="VEuPathDB" id="FungiDB:FOMG_15297"/>
<name>A0A2H3TTA1_FUSOX</name>
<feature type="region of interest" description="Disordered" evidence="1">
    <location>
        <begin position="1"/>
        <end position="23"/>
    </location>
</feature>
<dbReference type="VEuPathDB" id="FungiDB:FOC1_g10005441"/>
<dbReference type="VEuPathDB" id="FungiDB:HZS61_002162"/>
<dbReference type="VEuPathDB" id="FungiDB:FOXG_09981"/>
<proteinExistence type="predicted"/>
<dbReference type="VEuPathDB" id="FungiDB:FOC4_g10005370"/>
<dbReference type="Proteomes" id="UP000219369">
    <property type="component" value="Unassembled WGS sequence"/>
</dbReference>
<evidence type="ECO:0000313" key="3">
    <source>
        <dbReference type="Proteomes" id="UP000219369"/>
    </source>
</evidence>
<reference evidence="3" key="1">
    <citation type="submission" date="2016-09" db="EMBL/GenBank/DDBJ databases">
        <authorList>
            <person name="Guldener U."/>
        </authorList>
    </citation>
    <scope>NUCLEOTIDE SEQUENCE [LARGE SCALE GENOMIC DNA]</scope>
    <source>
        <strain evidence="3">V64-1</strain>
    </source>
</reference>
<dbReference type="OrthoDB" id="5094203at2759"/>